<keyword evidence="4" id="KW-1185">Reference proteome</keyword>
<evidence type="ECO:0000256" key="2">
    <source>
        <dbReference type="SAM" id="MobiDB-lite"/>
    </source>
</evidence>
<protein>
    <submittedName>
        <fullName evidence="5">NADPH oxidase 5-like isoform X2</fullName>
    </submittedName>
</protein>
<reference evidence="5" key="1">
    <citation type="submission" date="2025-08" db="UniProtKB">
        <authorList>
            <consortium name="RefSeq"/>
        </authorList>
    </citation>
    <scope>IDENTIFICATION</scope>
    <source>
        <tissue evidence="5">Muscle</tissue>
    </source>
</reference>
<keyword evidence="1" id="KW-0560">Oxidoreductase</keyword>
<proteinExistence type="predicted"/>
<dbReference type="Proteomes" id="UP000694941">
    <property type="component" value="Unplaced"/>
</dbReference>
<evidence type="ECO:0000259" key="3">
    <source>
        <dbReference type="Pfam" id="PF08030"/>
    </source>
</evidence>
<gene>
    <name evidence="5" type="primary">LOC111083490</name>
</gene>
<feature type="compositionally biased region" description="Polar residues" evidence="2">
    <location>
        <begin position="136"/>
        <end position="148"/>
    </location>
</feature>
<dbReference type="Pfam" id="PF08030">
    <property type="entry name" value="NAD_binding_6"/>
    <property type="match status" value="1"/>
</dbReference>
<name>A0ABM1RWK8_LIMPO</name>
<dbReference type="CDD" id="cd06186">
    <property type="entry name" value="NOX_Duox_like_FAD_NADP"/>
    <property type="match status" value="1"/>
</dbReference>
<accession>A0ABM1RWK8</accession>
<dbReference type="InterPro" id="IPR050369">
    <property type="entry name" value="RBOH/FRE"/>
</dbReference>
<dbReference type="PANTHER" id="PTHR11972:SF58">
    <property type="entry name" value="NADPH OXIDASE 5"/>
    <property type="match status" value="1"/>
</dbReference>
<sequence>MVCPQYLKKITVMISQKAMKSVMKSFHWKIIIMIANYKIIHIVKFHCMEGEINKHHLQVQTQSNAFPFLESDTHNNVSQSQTHCVTFPLSESDTHEIGSHDETHCSAFYLPESNTNDNGSKKQRYNYETLLLEGTNVQGSQNQKQSVSIRLPKDDVSKSQVKNNESPICKDDDNNSKHKSCSQTEHDAQIVNESGNNYTTVSDKSAEHFDIPDTVFLSIPEENKKRKMMRTISAPAPHKSISPRLIREGTNTCRPQMNERSLSAPAVPQGFKRTLPTILLPVLQENKDEEEISGLVPPLSYETLQLEDVFKMSKPLKLTVEGPYGSPTRQIFRSQHAVLIATGIGVTPFASILQSIMMRYRHARMKCPKCNHQWVNQVPHSIHNLRKVDFIWINRDQRSFEWFVNLLSELEIQQAEDGDIMERFLDIHMFITSALRKNDIKALGLQMALDLLHEKSKRCLITGLKTRTQPGRPDWNKLARRVQGWRFNLFFHKIHAIH</sequence>
<evidence type="ECO:0000313" key="5">
    <source>
        <dbReference type="RefSeq" id="XP_022235763.1"/>
    </source>
</evidence>
<dbReference type="PANTHER" id="PTHR11972">
    <property type="entry name" value="NADPH OXIDASE"/>
    <property type="match status" value="1"/>
</dbReference>
<feature type="domain" description="Ferric reductase NAD binding" evidence="3">
    <location>
        <begin position="337"/>
        <end position="482"/>
    </location>
</feature>
<dbReference type="InterPro" id="IPR039261">
    <property type="entry name" value="FNR_nucleotide-bd"/>
</dbReference>
<dbReference type="PRINTS" id="PR00466">
    <property type="entry name" value="GP91PHOX"/>
</dbReference>
<dbReference type="SUPFAM" id="SSF52343">
    <property type="entry name" value="Ferredoxin reductase-like, C-terminal NADP-linked domain"/>
    <property type="match status" value="1"/>
</dbReference>
<organism evidence="4 5">
    <name type="scientific">Limulus polyphemus</name>
    <name type="common">Atlantic horseshoe crab</name>
    <dbReference type="NCBI Taxonomy" id="6850"/>
    <lineage>
        <taxon>Eukaryota</taxon>
        <taxon>Metazoa</taxon>
        <taxon>Ecdysozoa</taxon>
        <taxon>Arthropoda</taxon>
        <taxon>Chelicerata</taxon>
        <taxon>Merostomata</taxon>
        <taxon>Xiphosura</taxon>
        <taxon>Limulidae</taxon>
        <taxon>Limulus</taxon>
    </lineage>
</organism>
<dbReference type="InterPro" id="IPR000778">
    <property type="entry name" value="Cyt_b245_heavy_chain"/>
</dbReference>
<evidence type="ECO:0000256" key="1">
    <source>
        <dbReference type="ARBA" id="ARBA00023002"/>
    </source>
</evidence>
<evidence type="ECO:0000313" key="4">
    <source>
        <dbReference type="Proteomes" id="UP000694941"/>
    </source>
</evidence>
<dbReference type="GeneID" id="111083490"/>
<dbReference type="Gene3D" id="3.40.50.80">
    <property type="entry name" value="Nucleotide-binding domain of ferredoxin-NADP reductase (FNR) module"/>
    <property type="match status" value="1"/>
</dbReference>
<feature type="region of interest" description="Disordered" evidence="2">
    <location>
        <begin position="136"/>
        <end position="185"/>
    </location>
</feature>
<dbReference type="InterPro" id="IPR013121">
    <property type="entry name" value="Fe_red_NAD-bd_6"/>
</dbReference>
<dbReference type="RefSeq" id="XP_022235763.1">
    <property type="nucleotide sequence ID" value="XM_022380055.1"/>
</dbReference>